<feature type="compositionally biased region" description="Basic and acidic residues" evidence="1">
    <location>
        <begin position="183"/>
        <end position="198"/>
    </location>
</feature>
<proteinExistence type="predicted"/>
<accession>A0A499VJG7</accession>
<sequence>MSPYPGRATCSDSFFGRERTTNGSRKLVLGAAVMALTIGAAVAVSSASAETREVSHAAAAPTAWAKVRADGVLLGGSGISAIRKLGTGRYALDIYGNLADCALLGTINTNNGTDPGPGSSSILVGKGAQHALHPHRDAVRRRQRRRGQRPAVLAHRRLLTPSSAKPGGRPPPAQPSARPAPPLRDDDPPEVRRSDRLRPAGPASASDDHRRWPGCHGCLYPASWTWPAPNVSP</sequence>
<evidence type="ECO:0000256" key="2">
    <source>
        <dbReference type="SAM" id="Phobius"/>
    </source>
</evidence>
<evidence type="ECO:0000256" key="1">
    <source>
        <dbReference type="SAM" id="MobiDB-lite"/>
    </source>
</evidence>
<protein>
    <submittedName>
        <fullName evidence="3">Uncharacterized protein</fullName>
    </submittedName>
</protein>
<keyword evidence="2" id="KW-0472">Membrane</keyword>
<organism evidence="3">
    <name type="scientific">Streptomyces avermitilis</name>
    <dbReference type="NCBI Taxonomy" id="33903"/>
    <lineage>
        <taxon>Bacteria</taxon>
        <taxon>Bacillati</taxon>
        <taxon>Actinomycetota</taxon>
        <taxon>Actinomycetes</taxon>
        <taxon>Kitasatosporales</taxon>
        <taxon>Streptomycetaceae</taxon>
        <taxon>Streptomyces</taxon>
    </lineage>
</organism>
<feature type="compositionally biased region" description="Basic residues" evidence="1">
    <location>
        <begin position="138"/>
        <end position="158"/>
    </location>
</feature>
<feature type="compositionally biased region" description="Polar residues" evidence="1">
    <location>
        <begin position="111"/>
        <end position="122"/>
    </location>
</feature>
<keyword evidence="2" id="KW-0812">Transmembrane</keyword>
<dbReference type="EMBL" id="AP019621">
    <property type="protein sequence ID" value="BBJ48346.1"/>
    <property type="molecule type" value="Genomic_DNA"/>
</dbReference>
<feature type="region of interest" description="Disordered" evidence="1">
    <location>
        <begin position="111"/>
        <end position="214"/>
    </location>
</feature>
<feature type="compositionally biased region" description="Pro residues" evidence="1">
    <location>
        <begin position="168"/>
        <end position="182"/>
    </location>
</feature>
<feature type="transmembrane region" description="Helical" evidence="2">
    <location>
        <begin position="27"/>
        <end position="47"/>
    </location>
</feature>
<gene>
    <name evidence="3" type="ORF">SAVMC3_09750</name>
</gene>
<reference evidence="3" key="1">
    <citation type="submission" date="2019-04" db="EMBL/GenBank/DDBJ databases">
        <title>Draft genome sequences of Streptomyces avermitilis MC3.</title>
        <authorList>
            <person name="Komaki H."/>
            <person name="Tamura T."/>
            <person name="Hosoyama A."/>
        </authorList>
    </citation>
    <scope>NUCLEOTIDE SEQUENCE</scope>
    <source>
        <strain evidence="3">MC3</strain>
    </source>
</reference>
<evidence type="ECO:0000313" key="3">
    <source>
        <dbReference type="EMBL" id="BBJ48346.1"/>
    </source>
</evidence>
<dbReference type="AlphaFoldDB" id="A0A499VJG7"/>
<name>A0A499VJG7_STRAX</name>
<keyword evidence="2" id="KW-1133">Transmembrane helix</keyword>